<evidence type="ECO:0000259" key="1">
    <source>
        <dbReference type="Pfam" id="PF13456"/>
    </source>
</evidence>
<dbReference type="EMBL" id="EQ973849">
    <property type="protein sequence ID" value="EEF42249.1"/>
    <property type="molecule type" value="Genomic_DNA"/>
</dbReference>
<proteinExistence type="predicted"/>
<sequence>MPSLRGKGVNAKFWGHQILQPLLHIQAAPQRSAYDRIEGANDLREKPLWSRVWKWKGPQRMRTLFWLLAEDSLPANSLCCKRKLIPTFAQEAEEVKKQRSVPSDIAHLKLMSGVILFLMRMSSSIPIHDSCQTILHSCNEIAAAEASDSALSLNRLCLWSLPEEGIVNLNTDGAFVGMESRASAGGVIRDCRAGWLSGFGYNIGKCSPLDAKLWEALAGLDMASRQGYRKIILEMDSSLALEYISSKRAVHGSAKEIVRRVHVLLSRDRVVQIKWPSLR</sequence>
<dbReference type="PANTHER" id="PTHR47723">
    <property type="entry name" value="OS05G0353850 PROTEIN"/>
    <property type="match status" value="1"/>
</dbReference>
<accession>B9S2H5</accession>
<dbReference type="Proteomes" id="UP000008311">
    <property type="component" value="Unassembled WGS sequence"/>
</dbReference>
<evidence type="ECO:0000313" key="3">
    <source>
        <dbReference type="Proteomes" id="UP000008311"/>
    </source>
</evidence>
<protein>
    <recommendedName>
        <fullName evidence="1">RNase H type-1 domain-containing protein</fullName>
    </recommendedName>
</protein>
<dbReference type="AlphaFoldDB" id="B9S2H5"/>
<dbReference type="GO" id="GO:0003676">
    <property type="term" value="F:nucleic acid binding"/>
    <property type="evidence" value="ECO:0007669"/>
    <property type="project" value="InterPro"/>
</dbReference>
<dbReference type="GO" id="GO:0004523">
    <property type="term" value="F:RNA-DNA hybrid ribonuclease activity"/>
    <property type="evidence" value="ECO:0007669"/>
    <property type="project" value="InterPro"/>
</dbReference>
<dbReference type="InterPro" id="IPR053151">
    <property type="entry name" value="RNase_H-like"/>
</dbReference>
<dbReference type="Pfam" id="PF13456">
    <property type="entry name" value="RVT_3"/>
    <property type="match status" value="1"/>
</dbReference>
<dbReference type="InterPro" id="IPR036397">
    <property type="entry name" value="RNaseH_sf"/>
</dbReference>
<dbReference type="InterPro" id="IPR012337">
    <property type="entry name" value="RNaseH-like_sf"/>
</dbReference>
<feature type="domain" description="RNase H type-1" evidence="1">
    <location>
        <begin position="170"/>
        <end position="275"/>
    </location>
</feature>
<dbReference type="SUPFAM" id="SSF53098">
    <property type="entry name" value="Ribonuclease H-like"/>
    <property type="match status" value="1"/>
</dbReference>
<evidence type="ECO:0000313" key="2">
    <source>
        <dbReference type="EMBL" id="EEF42249.1"/>
    </source>
</evidence>
<dbReference type="InterPro" id="IPR044730">
    <property type="entry name" value="RNase_H-like_dom_plant"/>
</dbReference>
<gene>
    <name evidence="2" type="ORF">RCOM_0699490</name>
</gene>
<organism evidence="2 3">
    <name type="scientific">Ricinus communis</name>
    <name type="common">Castor bean</name>
    <dbReference type="NCBI Taxonomy" id="3988"/>
    <lineage>
        <taxon>Eukaryota</taxon>
        <taxon>Viridiplantae</taxon>
        <taxon>Streptophyta</taxon>
        <taxon>Embryophyta</taxon>
        <taxon>Tracheophyta</taxon>
        <taxon>Spermatophyta</taxon>
        <taxon>Magnoliopsida</taxon>
        <taxon>eudicotyledons</taxon>
        <taxon>Gunneridae</taxon>
        <taxon>Pentapetalae</taxon>
        <taxon>rosids</taxon>
        <taxon>fabids</taxon>
        <taxon>Malpighiales</taxon>
        <taxon>Euphorbiaceae</taxon>
        <taxon>Acalyphoideae</taxon>
        <taxon>Acalypheae</taxon>
        <taxon>Ricinus</taxon>
    </lineage>
</organism>
<dbReference type="InParanoid" id="B9S2H5"/>
<dbReference type="eggNOG" id="KOG1075">
    <property type="taxonomic scope" value="Eukaryota"/>
</dbReference>
<dbReference type="PANTHER" id="PTHR47723:SF19">
    <property type="entry name" value="POLYNUCLEOTIDYL TRANSFERASE, RIBONUCLEASE H-LIKE SUPERFAMILY PROTEIN"/>
    <property type="match status" value="1"/>
</dbReference>
<dbReference type="Gene3D" id="3.30.420.10">
    <property type="entry name" value="Ribonuclease H-like superfamily/Ribonuclease H"/>
    <property type="match status" value="1"/>
</dbReference>
<keyword evidence="3" id="KW-1185">Reference proteome</keyword>
<dbReference type="InterPro" id="IPR002156">
    <property type="entry name" value="RNaseH_domain"/>
</dbReference>
<dbReference type="CDD" id="cd06222">
    <property type="entry name" value="RNase_H_like"/>
    <property type="match status" value="1"/>
</dbReference>
<reference evidence="3" key="1">
    <citation type="journal article" date="2010" name="Nat. Biotechnol.">
        <title>Draft genome sequence of the oilseed species Ricinus communis.</title>
        <authorList>
            <person name="Chan A.P."/>
            <person name="Crabtree J."/>
            <person name="Zhao Q."/>
            <person name="Lorenzi H."/>
            <person name="Orvis J."/>
            <person name="Puiu D."/>
            <person name="Melake-Berhan A."/>
            <person name="Jones K.M."/>
            <person name="Redman J."/>
            <person name="Chen G."/>
            <person name="Cahoon E.B."/>
            <person name="Gedil M."/>
            <person name="Stanke M."/>
            <person name="Haas B.J."/>
            <person name="Wortman J.R."/>
            <person name="Fraser-Liggett C.M."/>
            <person name="Ravel J."/>
            <person name="Rabinowicz P.D."/>
        </authorList>
    </citation>
    <scope>NUCLEOTIDE SEQUENCE [LARGE SCALE GENOMIC DNA]</scope>
    <source>
        <strain evidence="3">cv. Hale</strain>
    </source>
</reference>
<name>B9S2H5_RICCO</name>